<keyword evidence="4" id="KW-1185">Reference proteome</keyword>
<accession>A0A1R1XSZ2</accession>
<evidence type="ECO:0000313" key="2">
    <source>
        <dbReference type="EMBL" id="OMJ17738.1"/>
    </source>
</evidence>
<dbReference type="AlphaFoldDB" id="A0A1R1XSZ2"/>
<dbReference type="GO" id="GO:0000463">
    <property type="term" value="P:maturation of LSU-rRNA from tricistronic rRNA transcript (SSU-rRNA, 5.8S rRNA, LSU-rRNA)"/>
    <property type="evidence" value="ECO:0007669"/>
    <property type="project" value="TreeGrafter"/>
</dbReference>
<sequence>MTCTRLDDGKISISDTFILSSPKDNSQPINNADTDKKNLDSYSMDISYLLNLGELIVNSGIIPKIFSNEFKSDFKNKSFDSNNLLKDIVLISEIWIQHKATSSNIKKIYELIESINIPIDLSENSSQKTLDSLSFDIDLQNKLIISAIHGLTKIGDLSNESTTVLFNILEKIIKNYKLFKENEFYITETITSNLFKSYSLILKALIKSNLLSKKLPEIELNSSISFDDFIEIVSMTVKGKAFCSSTDGKSSTVAVEFEAASYLSSILCLASELKILKFSEDHMKTLRECFISLINGPNFLKLVYSNKRCFIISFICSIWSLLKTESNDQNLCKIDAKLIPVLFACYSGTDSVEDIALLKLFRSYESYTGISLEPAIVFFGEEAAEKLSKERYTNIHYGYDSMLSKENTFVIEQFTVEDASKCILNLDTKKVNKTIYLFFSIQSLLLKNDEVCRLKENNLDYSLSSVSIDCLMESKTQFNLGEKYVKSDFSEAYDPIFMLKLFISVLSITPEVDLKNVLKTNALGIAFAAISSLESGTRSMGKGGKEDGDSEQAIL</sequence>
<dbReference type="Proteomes" id="UP000187283">
    <property type="component" value="Unassembled WGS sequence"/>
</dbReference>
<dbReference type="InterPro" id="IPR039844">
    <property type="entry name" value="URB1"/>
</dbReference>
<dbReference type="STRING" id="133412.A0A1R1XSZ2"/>
<gene>
    <name evidence="3" type="ORF">AYI70_g1282</name>
    <name evidence="2" type="ORF">AYI70_g5774</name>
</gene>
<reference evidence="2 4" key="1">
    <citation type="submission" date="2017-01" db="EMBL/GenBank/DDBJ databases">
        <authorList>
            <person name="Mah S.A."/>
            <person name="Swanson W.J."/>
            <person name="Moy G.W."/>
            <person name="Vacquier V.D."/>
        </authorList>
    </citation>
    <scope>NUCLEOTIDE SEQUENCE [LARGE SCALE GENOMIC DNA]</scope>
    <source>
        <strain evidence="2 4">GSMNP</strain>
    </source>
</reference>
<evidence type="ECO:0000313" key="4">
    <source>
        <dbReference type="Proteomes" id="UP000187283"/>
    </source>
</evidence>
<dbReference type="GO" id="GO:0005730">
    <property type="term" value="C:nucleolus"/>
    <property type="evidence" value="ECO:0007669"/>
    <property type="project" value="TreeGrafter"/>
</dbReference>
<dbReference type="EMBL" id="LSSN01001954">
    <property type="protein sequence ID" value="OMJ17738.1"/>
    <property type="molecule type" value="Genomic_DNA"/>
</dbReference>
<proteinExistence type="predicted"/>
<dbReference type="GO" id="GO:0000466">
    <property type="term" value="P:maturation of 5.8S rRNA from tricistronic rRNA transcript (SSU-rRNA, 5.8S rRNA, LSU-rRNA)"/>
    <property type="evidence" value="ECO:0007669"/>
    <property type="project" value="TreeGrafter"/>
</dbReference>
<comment type="caution">
    <text evidence="2">The sequence shown here is derived from an EMBL/GenBank/DDBJ whole genome shotgun (WGS) entry which is preliminary data.</text>
</comment>
<dbReference type="PANTHER" id="PTHR13500:SF0">
    <property type="entry name" value="NUCLEOLAR PRE-RIBOSOMAL-ASSOCIATED PROTEIN 1"/>
    <property type="match status" value="1"/>
</dbReference>
<name>A0A1R1XSZ2_9FUNG</name>
<dbReference type="EMBL" id="LSSN01000263">
    <property type="protein sequence ID" value="OMJ24874.1"/>
    <property type="molecule type" value="Genomic_DNA"/>
</dbReference>
<dbReference type="PANTHER" id="PTHR13500">
    <property type="entry name" value="NUCLEOLAR PRERIBOSOMAL-ASSOCIATED PROTEIN 1"/>
    <property type="match status" value="1"/>
</dbReference>
<evidence type="ECO:0000313" key="3">
    <source>
        <dbReference type="EMBL" id="OMJ24874.1"/>
    </source>
</evidence>
<feature type="region of interest" description="Disordered" evidence="1">
    <location>
        <begin position="536"/>
        <end position="555"/>
    </location>
</feature>
<evidence type="ECO:0000256" key="1">
    <source>
        <dbReference type="SAM" id="MobiDB-lite"/>
    </source>
</evidence>
<protein>
    <submittedName>
        <fullName evidence="2">Uncharacterized protein</fullName>
    </submittedName>
</protein>
<dbReference type="OrthoDB" id="72892at2759"/>
<organism evidence="2 4">
    <name type="scientific">Smittium culicis</name>
    <dbReference type="NCBI Taxonomy" id="133412"/>
    <lineage>
        <taxon>Eukaryota</taxon>
        <taxon>Fungi</taxon>
        <taxon>Fungi incertae sedis</taxon>
        <taxon>Zoopagomycota</taxon>
        <taxon>Kickxellomycotina</taxon>
        <taxon>Harpellomycetes</taxon>
        <taxon>Harpellales</taxon>
        <taxon>Legeriomycetaceae</taxon>
        <taxon>Smittium</taxon>
    </lineage>
</organism>